<evidence type="ECO:0000313" key="1">
    <source>
        <dbReference type="EMBL" id="VAV94182.1"/>
    </source>
</evidence>
<sequence length="93" mass="10175">MTYEQAELIGLQALVHVTGHEEILIAYLKLSGITLEILRESAADPAVLGSILDYFLQNESRLIAFSEATEIPPDQLIKARALLPGGEILPETM</sequence>
<gene>
    <name evidence="1" type="ORF">MNBD_ALPHA02-735</name>
</gene>
<dbReference type="Pfam" id="PF12096">
    <property type="entry name" value="DUF3572"/>
    <property type="match status" value="1"/>
</dbReference>
<dbReference type="AlphaFoldDB" id="A0A3B0RRK7"/>
<reference evidence="1" key="1">
    <citation type="submission" date="2018-06" db="EMBL/GenBank/DDBJ databases">
        <authorList>
            <person name="Zhirakovskaya E."/>
        </authorList>
    </citation>
    <scope>NUCLEOTIDE SEQUENCE</scope>
</reference>
<evidence type="ECO:0008006" key="2">
    <source>
        <dbReference type="Google" id="ProtNLM"/>
    </source>
</evidence>
<proteinExistence type="predicted"/>
<protein>
    <recommendedName>
        <fullName evidence="2">DUF3572 domain-containing protein</fullName>
    </recommendedName>
</protein>
<dbReference type="InterPro" id="IPR021955">
    <property type="entry name" value="DUF3572"/>
</dbReference>
<accession>A0A3B0RRK7</accession>
<dbReference type="EMBL" id="UOED01000087">
    <property type="protein sequence ID" value="VAV94182.1"/>
    <property type="molecule type" value="Genomic_DNA"/>
</dbReference>
<name>A0A3B0RRK7_9ZZZZ</name>
<organism evidence="1">
    <name type="scientific">hydrothermal vent metagenome</name>
    <dbReference type="NCBI Taxonomy" id="652676"/>
    <lineage>
        <taxon>unclassified sequences</taxon>
        <taxon>metagenomes</taxon>
        <taxon>ecological metagenomes</taxon>
    </lineage>
</organism>